<feature type="chain" id="PRO_5032834441" evidence="13">
    <location>
        <begin position="25"/>
        <end position="654"/>
    </location>
</feature>
<keyword evidence="4 10" id="KW-0812">Transmembrane</keyword>
<feature type="domain" description="TonB-dependent receptor plug" evidence="15">
    <location>
        <begin position="49"/>
        <end position="148"/>
    </location>
</feature>
<dbReference type="PANTHER" id="PTHR30069">
    <property type="entry name" value="TONB-DEPENDENT OUTER MEMBRANE RECEPTOR"/>
    <property type="match status" value="1"/>
</dbReference>
<keyword evidence="8 16" id="KW-0675">Receptor</keyword>
<evidence type="ECO:0000256" key="4">
    <source>
        <dbReference type="ARBA" id="ARBA00022692"/>
    </source>
</evidence>
<dbReference type="CDD" id="cd01347">
    <property type="entry name" value="ligand_gated_channel"/>
    <property type="match status" value="1"/>
</dbReference>
<keyword evidence="6 11" id="KW-0798">TonB box</keyword>
<comment type="similarity">
    <text evidence="10 11">Belongs to the TonB-dependent receptor family.</text>
</comment>
<evidence type="ECO:0000256" key="9">
    <source>
        <dbReference type="ARBA" id="ARBA00023237"/>
    </source>
</evidence>
<dbReference type="InterPro" id="IPR012910">
    <property type="entry name" value="Plug_dom"/>
</dbReference>
<proteinExistence type="inferred from homology"/>
<evidence type="ECO:0000313" key="16">
    <source>
        <dbReference type="EMBL" id="NJB68727.1"/>
    </source>
</evidence>
<evidence type="ECO:0000256" key="11">
    <source>
        <dbReference type="RuleBase" id="RU003357"/>
    </source>
</evidence>
<reference evidence="16 17" key="1">
    <citation type="submission" date="2020-03" db="EMBL/GenBank/DDBJ databases">
        <title>Genomic Encyclopedia of Type Strains, Phase IV (KMG-IV): sequencing the most valuable type-strain genomes for metagenomic binning, comparative biology and taxonomic classification.</title>
        <authorList>
            <person name="Goeker M."/>
        </authorList>
    </citation>
    <scope>NUCLEOTIDE SEQUENCE [LARGE SCALE GENOMIC DNA]</scope>
    <source>
        <strain evidence="16 17">DSM 24233</strain>
    </source>
</reference>
<evidence type="ECO:0000256" key="3">
    <source>
        <dbReference type="ARBA" id="ARBA00022452"/>
    </source>
</evidence>
<keyword evidence="9 10" id="KW-0998">Cell outer membrane</keyword>
<comment type="caution">
    <text evidence="16">The sequence shown here is derived from an EMBL/GenBank/DDBJ whole genome shotgun (WGS) entry which is preliminary data.</text>
</comment>
<accession>A0A846QNG3</accession>
<dbReference type="Gene3D" id="2.40.170.20">
    <property type="entry name" value="TonB-dependent receptor, beta-barrel domain"/>
    <property type="match status" value="1"/>
</dbReference>
<feature type="domain" description="TonB-dependent receptor-like beta-barrel" evidence="14">
    <location>
        <begin position="240"/>
        <end position="628"/>
    </location>
</feature>
<gene>
    <name evidence="16" type="ORF">GGQ74_002400</name>
</gene>
<evidence type="ECO:0000256" key="12">
    <source>
        <dbReference type="SAM" id="MobiDB-lite"/>
    </source>
</evidence>
<evidence type="ECO:0000256" key="5">
    <source>
        <dbReference type="ARBA" id="ARBA00022729"/>
    </source>
</evidence>
<evidence type="ECO:0000259" key="15">
    <source>
        <dbReference type="Pfam" id="PF07715"/>
    </source>
</evidence>
<dbReference type="AlphaFoldDB" id="A0A846QNG3"/>
<dbReference type="InterPro" id="IPR036942">
    <property type="entry name" value="Beta-barrel_TonB_sf"/>
</dbReference>
<keyword evidence="5 13" id="KW-0732">Signal</keyword>
<evidence type="ECO:0000256" key="1">
    <source>
        <dbReference type="ARBA" id="ARBA00004571"/>
    </source>
</evidence>
<dbReference type="InterPro" id="IPR039426">
    <property type="entry name" value="TonB-dep_rcpt-like"/>
</dbReference>
<dbReference type="Pfam" id="PF07715">
    <property type="entry name" value="Plug"/>
    <property type="match status" value="1"/>
</dbReference>
<dbReference type="GO" id="GO:0015344">
    <property type="term" value="F:siderophore uptake transmembrane transporter activity"/>
    <property type="evidence" value="ECO:0007669"/>
    <property type="project" value="TreeGrafter"/>
</dbReference>
<dbReference type="PROSITE" id="PS52016">
    <property type="entry name" value="TONB_DEPENDENT_REC_3"/>
    <property type="match status" value="1"/>
</dbReference>
<evidence type="ECO:0000256" key="8">
    <source>
        <dbReference type="ARBA" id="ARBA00023170"/>
    </source>
</evidence>
<comment type="subcellular location">
    <subcellularLocation>
        <location evidence="1 10">Cell outer membrane</location>
        <topology evidence="1 10">Multi-pass membrane protein</topology>
    </subcellularLocation>
</comment>
<dbReference type="SUPFAM" id="SSF56935">
    <property type="entry name" value="Porins"/>
    <property type="match status" value="1"/>
</dbReference>
<dbReference type="GO" id="GO:0009279">
    <property type="term" value="C:cell outer membrane"/>
    <property type="evidence" value="ECO:0007669"/>
    <property type="project" value="UniProtKB-SubCell"/>
</dbReference>
<dbReference type="Pfam" id="PF00593">
    <property type="entry name" value="TonB_dep_Rec_b-barrel"/>
    <property type="match status" value="1"/>
</dbReference>
<dbReference type="InterPro" id="IPR000531">
    <property type="entry name" value="Beta-barrel_TonB"/>
</dbReference>
<dbReference type="InterPro" id="IPR037066">
    <property type="entry name" value="Plug_dom_sf"/>
</dbReference>
<evidence type="ECO:0000313" key="17">
    <source>
        <dbReference type="Proteomes" id="UP000580856"/>
    </source>
</evidence>
<evidence type="ECO:0000256" key="13">
    <source>
        <dbReference type="SAM" id="SignalP"/>
    </source>
</evidence>
<feature type="signal peptide" evidence="13">
    <location>
        <begin position="1"/>
        <end position="24"/>
    </location>
</feature>
<dbReference type="GO" id="GO:0044718">
    <property type="term" value="P:siderophore transmembrane transport"/>
    <property type="evidence" value="ECO:0007669"/>
    <property type="project" value="TreeGrafter"/>
</dbReference>
<keyword evidence="17" id="KW-1185">Reference proteome</keyword>
<keyword evidence="7 10" id="KW-0472">Membrane</keyword>
<feature type="region of interest" description="Disordered" evidence="12">
    <location>
        <begin position="206"/>
        <end position="225"/>
    </location>
</feature>
<organism evidence="16 17">
    <name type="scientific">Desulfobaculum xiamenense</name>
    <dbReference type="NCBI Taxonomy" id="995050"/>
    <lineage>
        <taxon>Bacteria</taxon>
        <taxon>Pseudomonadati</taxon>
        <taxon>Thermodesulfobacteriota</taxon>
        <taxon>Desulfovibrionia</taxon>
        <taxon>Desulfovibrionales</taxon>
        <taxon>Desulfovibrionaceae</taxon>
        <taxon>Desulfobaculum</taxon>
    </lineage>
</organism>
<protein>
    <submittedName>
        <fullName evidence="16">Outer membrane cobalamin receptor</fullName>
    </submittedName>
</protein>
<evidence type="ECO:0000259" key="14">
    <source>
        <dbReference type="Pfam" id="PF00593"/>
    </source>
</evidence>
<dbReference type="Gene3D" id="2.170.130.10">
    <property type="entry name" value="TonB-dependent receptor, plug domain"/>
    <property type="match status" value="1"/>
</dbReference>
<dbReference type="PANTHER" id="PTHR30069:SF29">
    <property type="entry name" value="HEMOGLOBIN AND HEMOGLOBIN-HAPTOGLOBIN-BINDING PROTEIN 1-RELATED"/>
    <property type="match status" value="1"/>
</dbReference>
<sequence length="654" mass="71084">MRSRFAVACAGVCAWLAFSTAAFATEEPVFELGEVVVGGERVSGVERVSNVTEVTAAEIRAAGAKTLDEALVLVPGVHIRTSSDGTARIDMRGMRTRNVILLLNGVPMNSTFDDQFDPGFIPVENIARIKVTQGASSVLYGSGGNAGVINIITKKGGEGAHGSVTARLGDGNERCGQATFGGGRDGLSLFASGSVYDRDNYRTSDDFDSRDDALEDGGARTNSDRDRRNMFLNAMLEPEDGTSIGLALSVHQGSFGKPNVAWTGDDYVKKAKFERMDDSQGLSAQLGASHRFDIPLTVRGWVYANTLDELEKAYDNAGYEEQSKKGSYDSDTATTRVGGALQAAYDFGAPGVLTAALSAERAAWDNTTTTVPLSSKAVETSDDHAVGFWNAGLEYEVMPFDRFGIVLGAGWHGHNRNDAEDETDWSGIAGVHYDLFDQTRLRASLARKVRFPSLKELYADGGDSTLTAERTVHYELGVDQGIAAIDTDLSLSVFRIDADDFIEKINNVSTNNDTYRFTGFEIAAVNTSVENLRLRAAYTRLDSENRSDDAVMDELQFRPEHKFTLEGWYSLPYAVKAHASWMYVGRNWAFNTAGTDKTPEGGYSVVNVRVSKGFMDDALEIFAGADNLFDADYEEGYALPRPGRSLYSGVTWNF</sequence>
<evidence type="ECO:0000256" key="6">
    <source>
        <dbReference type="ARBA" id="ARBA00023077"/>
    </source>
</evidence>
<name>A0A846QNG3_9BACT</name>
<dbReference type="Proteomes" id="UP000580856">
    <property type="component" value="Unassembled WGS sequence"/>
</dbReference>
<keyword evidence="2 10" id="KW-0813">Transport</keyword>
<evidence type="ECO:0000256" key="2">
    <source>
        <dbReference type="ARBA" id="ARBA00022448"/>
    </source>
</evidence>
<dbReference type="EMBL" id="JAATJA010000002">
    <property type="protein sequence ID" value="NJB68727.1"/>
    <property type="molecule type" value="Genomic_DNA"/>
</dbReference>
<evidence type="ECO:0000256" key="10">
    <source>
        <dbReference type="PROSITE-ProRule" id="PRU01360"/>
    </source>
</evidence>
<dbReference type="RefSeq" id="WP_167941770.1">
    <property type="nucleotide sequence ID" value="NZ_JAATJA010000002.1"/>
</dbReference>
<keyword evidence="3 10" id="KW-1134">Transmembrane beta strand</keyword>
<evidence type="ECO:0000256" key="7">
    <source>
        <dbReference type="ARBA" id="ARBA00023136"/>
    </source>
</evidence>